<dbReference type="CDD" id="cd01647">
    <property type="entry name" value="RT_LTR"/>
    <property type="match status" value="1"/>
</dbReference>
<sequence length="447" mass="52201">MLITARFNTLFTRSAHRWYIKIRQAHGHQSWTWWKTQIIDQWANDSWRFKVKTSFESAKINAYKDKSLPLFFQQKYRLTVLYPDMLELMIHRKIQRQCEGDLEHADKRRTNEKSSEEDIINILEEVTTRTRIGSSWVNLKKRFNTPWKDYVDKNTKGSSNKMNSHPIEKQESELSSLLYDHKEAFASDKEPLGEIVGHEVDIILNIERPYPPLLRRSEYPESPKSREELELHIKELLDLGVIRKVGHNEEGEITSKVIVGWHNEKSRMAGHSRALSTYTFPDRYPIPKIQIALTQIFQAVYISTMDSLKGFNQTVVTQRARKYLRIIVHCGVYEYLRMPFGIKNAPSQFQRMMNDIFDEISEGWLITYIDDIIVCSKTWEEHIYRSSRVLGKIQSVSMEISLKKCHSGFKELKSLGPVVSGISLGTDKNKVAAVLLKPIPQNKKEIQ</sequence>
<dbReference type="EMBL" id="AVOT02003084">
    <property type="protein sequence ID" value="MBW0472419.1"/>
    <property type="molecule type" value="Genomic_DNA"/>
</dbReference>
<name>A0A9Q3GMJ9_9BASI</name>
<dbReference type="InterPro" id="IPR000477">
    <property type="entry name" value="RT_dom"/>
</dbReference>
<dbReference type="Gene3D" id="3.10.10.10">
    <property type="entry name" value="HIV Type 1 Reverse Transcriptase, subunit A, domain 1"/>
    <property type="match status" value="1"/>
</dbReference>
<dbReference type="AlphaFoldDB" id="A0A9Q3GMJ9"/>
<dbReference type="InterPro" id="IPR053134">
    <property type="entry name" value="RNA-dir_DNA_polymerase"/>
</dbReference>
<dbReference type="Pfam" id="PF00078">
    <property type="entry name" value="RVT_1"/>
    <property type="match status" value="1"/>
</dbReference>
<dbReference type="PANTHER" id="PTHR24559">
    <property type="entry name" value="TRANSPOSON TY3-I GAG-POL POLYPROTEIN"/>
    <property type="match status" value="1"/>
</dbReference>
<dbReference type="PANTHER" id="PTHR24559:SF444">
    <property type="entry name" value="REVERSE TRANSCRIPTASE DOMAIN-CONTAINING PROTEIN"/>
    <property type="match status" value="1"/>
</dbReference>
<dbReference type="Proteomes" id="UP000765509">
    <property type="component" value="Unassembled WGS sequence"/>
</dbReference>
<keyword evidence="3" id="KW-1185">Reference proteome</keyword>
<gene>
    <name evidence="2" type="ORF">O181_012134</name>
</gene>
<reference evidence="2" key="1">
    <citation type="submission" date="2021-03" db="EMBL/GenBank/DDBJ databases">
        <title>Draft genome sequence of rust myrtle Austropuccinia psidii MF-1, a brazilian biotype.</title>
        <authorList>
            <person name="Quecine M.C."/>
            <person name="Pachon D.M.R."/>
            <person name="Bonatelli M.L."/>
            <person name="Correr F.H."/>
            <person name="Franceschini L.M."/>
            <person name="Leite T.F."/>
            <person name="Margarido G.R.A."/>
            <person name="Almeida C.A."/>
            <person name="Ferrarezi J.A."/>
            <person name="Labate C.A."/>
        </authorList>
    </citation>
    <scope>NUCLEOTIDE SEQUENCE</scope>
    <source>
        <strain evidence="2">MF-1</strain>
    </source>
</reference>
<evidence type="ECO:0000313" key="2">
    <source>
        <dbReference type="EMBL" id="MBW0472419.1"/>
    </source>
</evidence>
<dbReference type="InterPro" id="IPR043502">
    <property type="entry name" value="DNA/RNA_pol_sf"/>
</dbReference>
<proteinExistence type="predicted"/>
<organism evidence="2 3">
    <name type="scientific">Austropuccinia psidii MF-1</name>
    <dbReference type="NCBI Taxonomy" id="1389203"/>
    <lineage>
        <taxon>Eukaryota</taxon>
        <taxon>Fungi</taxon>
        <taxon>Dikarya</taxon>
        <taxon>Basidiomycota</taxon>
        <taxon>Pucciniomycotina</taxon>
        <taxon>Pucciniomycetes</taxon>
        <taxon>Pucciniales</taxon>
        <taxon>Sphaerophragmiaceae</taxon>
        <taxon>Austropuccinia</taxon>
    </lineage>
</organism>
<evidence type="ECO:0000259" key="1">
    <source>
        <dbReference type="Pfam" id="PF00078"/>
    </source>
</evidence>
<dbReference type="Gene3D" id="3.30.70.270">
    <property type="match status" value="1"/>
</dbReference>
<dbReference type="SUPFAM" id="SSF56672">
    <property type="entry name" value="DNA/RNA polymerases"/>
    <property type="match status" value="1"/>
</dbReference>
<accession>A0A9Q3GMJ9</accession>
<feature type="domain" description="Reverse transcriptase" evidence="1">
    <location>
        <begin position="281"/>
        <end position="416"/>
    </location>
</feature>
<evidence type="ECO:0000313" key="3">
    <source>
        <dbReference type="Proteomes" id="UP000765509"/>
    </source>
</evidence>
<protein>
    <recommendedName>
        <fullName evidence="1">Reverse transcriptase domain-containing protein</fullName>
    </recommendedName>
</protein>
<comment type="caution">
    <text evidence="2">The sequence shown here is derived from an EMBL/GenBank/DDBJ whole genome shotgun (WGS) entry which is preliminary data.</text>
</comment>
<dbReference type="OrthoDB" id="3250101at2759"/>
<dbReference type="InterPro" id="IPR043128">
    <property type="entry name" value="Rev_trsase/Diguanyl_cyclase"/>
</dbReference>